<proteinExistence type="predicted"/>
<evidence type="ECO:0000313" key="2">
    <source>
        <dbReference type="EMBL" id="MBF0940013.1"/>
    </source>
</evidence>
<reference evidence="2" key="1">
    <citation type="submission" date="2020-04" db="EMBL/GenBank/DDBJ databases">
        <title>Deep metagenomics examines the oral microbiome during advanced dental caries in children, revealing novel taxa and co-occurrences with host molecules.</title>
        <authorList>
            <person name="Baker J.L."/>
            <person name="Morton J.T."/>
            <person name="Dinis M."/>
            <person name="Alvarez R."/>
            <person name="Tran N.C."/>
            <person name="Knight R."/>
            <person name="Edlund A."/>
        </authorList>
    </citation>
    <scope>NUCLEOTIDE SEQUENCE</scope>
    <source>
        <strain evidence="2">JCVI_32_bin.64</strain>
    </source>
</reference>
<evidence type="ECO:0000313" key="3">
    <source>
        <dbReference type="Proteomes" id="UP000718630"/>
    </source>
</evidence>
<dbReference type="EMBL" id="JABZFZ010000160">
    <property type="protein sequence ID" value="MBF0940013.1"/>
    <property type="molecule type" value="Genomic_DNA"/>
</dbReference>
<sequence>MATSPATVADAMSSGSTGSAAAMYPAPSRTMSVTAGMAAINSDGVRWARAPDGVGAS</sequence>
<dbReference type="AlphaFoldDB" id="A0A929N0L1"/>
<gene>
    <name evidence="2" type="ORF">HXK03_03960</name>
</gene>
<feature type="region of interest" description="Disordered" evidence="1">
    <location>
        <begin position="1"/>
        <end position="23"/>
    </location>
</feature>
<accession>A0A929N0L1</accession>
<protein>
    <submittedName>
        <fullName evidence="2">Uncharacterized protein</fullName>
    </submittedName>
</protein>
<evidence type="ECO:0000256" key="1">
    <source>
        <dbReference type="SAM" id="MobiDB-lite"/>
    </source>
</evidence>
<name>A0A929N0L1_9ACTO</name>
<organism evidence="2 3">
    <name type="scientific">Schaalia georgiae</name>
    <dbReference type="NCBI Taxonomy" id="52768"/>
    <lineage>
        <taxon>Bacteria</taxon>
        <taxon>Bacillati</taxon>
        <taxon>Actinomycetota</taxon>
        <taxon>Actinomycetes</taxon>
        <taxon>Actinomycetales</taxon>
        <taxon>Actinomycetaceae</taxon>
        <taxon>Schaalia</taxon>
    </lineage>
</organism>
<comment type="caution">
    <text evidence="2">The sequence shown here is derived from an EMBL/GenBank/DDBJ whole genome shotgun (WGS) entry which is preliminary data.</text>
</comment>
<feature type="compositionally biased region" description="Low complexity" evidence="1">
    <location>
        <begin position="11"/>
        <end position="23"/>
    </location>
</feature>
<dbReference type="Proteomes" id="UP000718630">
    <property type="component" value="Unassembled WGS sequence"/>
</dbReference>